<evidence type="ECO:0000313" key="3">
    <source>
        <dbReference type="Proteomes" id="UP000326396"/>
    </source>
</evidence>
<feature type="compositionally biased region" description="Basic and acidic residues" evidence="1">
    <location>
        <begin position="12"/>
        <end position="26"/>
    </location>
</feature>
<keyword evidence="3" id="KW-1185">Reference proteome</keyword>
<sequence length="70" mass="8040">MKLARRGTQYPLRREASRYAKQTGSRDSRITSRYAMIFLIGLRGTSRKIEELSIDEEIKSSHRSSSIPPV</sequence>
<dbReference type="AlphaFoldDB" id="A0A5N6LEC9"/>
<proteinExistence type="predicted"/>
<reference evidence="2 3" key="1">
    <citation type="submission" date="2019-05" db="EMBL/GenBank/DDBJ databases">
        <title>Mikania micrantha, genome provides insights into the molecular mechanism of rapid growth.</title>
        <authorList>
            <person name="Liu B."/>
        </authorList>
    </citation>
    <scope>NUCLEOTIDE SEQUENCE [LARGE SCALE GENOMIC DNA]</scope>
    <source>
        <strain evidence="2">NLD-2019</strain>
        <tissue evidence="2">Leaf</tissue>
    </source>
</reference>
<evidence type="ECO:0000313" key="2">
    <source>
        <dbReference type="EMBL" id="KAD0845378.1"/>
    </source>
</evidence>
<gene>
    <name evidence="2" type="ORF">E3N88_43636</name>
</gene>
<accession>A0A5N6LEC9</accession>
<protein>
    <submittedName>
        <fullName evidence="2">Uncharacterized protein</fullName>
    </submittedName>
</protein>
<comment type="caution">
    <text evidence="2">The sequence shown here is derived from an EMBL/GenBank/DDBJ whole genome shotgun (WGS) entry which is preliminary data.</text>
</comment>
<organism evidence="2 3">
    <name type="scientific">Mikania micrantha</name>
    <name type="common">bitter vine</name>
    <dbReference type="NCBI Taxonomy" id="192012"/>
    <lineage>
        <taxon>Eukaryota</taxon>
        <taxon>Viridiplantae</taxon>
        <taxon>Streptophyta</taxon>
        <taxon>Embryophyta</taxon>
        <taxon>Tracheophyta</taxon>
        <taxon>Spermatophyta</taxon>
        <taxon>Magnoliopsida</taxon>
        <taxon>eudicotyledons</taxon>
        <taxon>Gunneridae</taxon>
        <taxon>Pentapetalae</taxon>
        <taxon>asterids</taxon>
        <taxon>campanulids</taxon>
        <taxon>Asterales</taxon>
        <taxon>Asteraceae</taxon>
        <taxon>Asteroideae</taxon>
        <taxon>Heliantheae alliance</taxon>
        <taxon>Eupatorieae</taxon>
        <taxon>Mikania</taxon>
    </lineage>
</organism>
<dbReference type="Proteomes" id="UP000326396">
    <property type="component" value="Unassembled WGS sequence"/>
</dbReference>
<feature type="region of interest" description="Disordered" evidence="1">
    <location>
        <begin position="1"/>
        <end position="26"/>
    </location>
</feature>
<evidence type="ECO:0000256" key="1">
    <source>
        <dbReference type="SAM" id="MobiDB-lite"/>
    </source>
</evidence>
<dbReference type="EMBL" id="SZYD01001335">
    <property type="protein sequence ID" value="KAD0845378.1"/>
    <property type="molecule type" value="Genomic_DNA"/>
</dbReference>
<name>A0A5N6LEC9_9ASTR</name>